<dbReference type="InterPro" id="IPR050168">
    <property type="entry name" value="AAA_ATPase_domain"/>
</dbReference>
<dbReference type="SUPFAM" id="SSF52540">
    <property type="entry name" value="P-loop containing nucleoside triphosphate hydrolases"/>
    <property type="match status" value="2"/>
</dbReference>
<dbReference type="Gene3D" id="1.10.8.60">
    <property type="match status" value="1"/>
</dbReference>
<feature type="region of interest" description="Disordered" evidence="9">
    <location>
        <begin position="614"/>
        <end position="637"/>
    </location>
</feature>
<keyword evidence="5" id="KW-0067">ATP-binding</keyword>
<dbReference type="InterPro" id="IPR015342">
    <property type="entry name" value="PEX1-N_C-lobe"/>
</dbReference>
<gene>
    <name evidence="11" type="ORF">NSK_003921</name>
</gene>
<accession>A0A4D9D8G1</accession>
<evidence type="ECO:0000313" key="11">
    <source>
        <dbReference type="EMBL" id="TFJ84889.1"/>
    </source>
</evidence>
<dbReference type="Pfam" id="PF09262">
    <property type="entry name" value="PEX-1N"/>
    <property type="match status" value="1"/>
</dbReference>
<dbReference type="FunFam" id="3.40.50.300:FF:000149">
    <property type="entry name" value="Nuclear valosin-containing protein-like"/>
    <property type="match status" value="1"/>
</dbReference>
<feature type="compositionally biased region" description="Pro residues" evidence="9">
    <location>
        <begin position="921"/>
        <end position="932"/>
    </location>
</feature>
<comment type="caution">
    <text evidence="11">The sequence shown here is derived from an EMBL/GenBank/DDBJ whole genome shotgun (WGS) entry which is preliminary data.</text>
</comment>
<evidence type="ECO:0000256" key="8">
    <source>
        <dbReference type="ARBA" id="ARBA00034532"/>
    </source>
</evidence>
<feature type="compositionally biased region" description="Basic and acidic residues" evidence="9">
    <location>
        <begin position="295"/>
        <end position="304"/>
    </location>
</feature>
<dbReference type="InterPro" id="IPR003593">
    <property type="entry name" value="AAA+_ATPase"/>
</dbReference>
<evidence type="ECO:0000259" key="10">
    <source>
        <dbReference type="SMART" id="SM00382"/>
    </source>
</evidence>
<dbReference type="OrthoDB" id="2187at2759"/>
<comment type="similarity">
    <text evidence="2">Belongs to the AAA ATPase family.</text>
</comment>
<evidence type="ECO:0000256" key="5">
    <source>
        <dbReference type="ARBA" id="ARBA00022840"/>
    </source>
</evidence>
<feature type="region of interest" description="Disordered" evidence="9">
    <location>
        <begin position="910"/>
        <end position="933"/>
    </location>
</feature>
<name>A0A4D9D8G1_9STRA</name>
<dbReference type="Gene3D" id="3.10.330.10">
    <property type="match status" value="1"/>
</dbReference>
<evidence type="ECO:0000256" key="7">
    <source>
        <dbReference type="ARBA" id="ARBA00032509"/>
    </source>
</evidence>
<dbReference type="InterPro" id="IPR003960">
    <property type="entry name" value="ATPase_AAA_CS"/>
</dbReference>
<feature type="region of interest" description="Disordered" evidence="9">
    <location>
        <begin position="246"/>
        <end position="316"/>
    </location>
</feature>
<dbReference type="InterPro" id="IPR027417">
    <property type="entry name" value="P-loop_NTPase"/>
</dbReference>
<feature type="domain" description="AAA+ ATPase" evidence="10">
    <location>
        <begin position="1055"/>
        <end position="1191"/>
    </location>
</feature>
<dbReference type="Pfam" id="PF00004">
    <property type="entry name" value="AAA"/>
    <property type="match status" value="2"/>
</dbReference>
<feature type="compositionally biased region" description="Gly residues" evidence="9">
    <location>
        <begin position="614"/>
        <end position="633"/>
    </location>
</feature>
<dbReference type="SUPFAM" id="SSF54585">
    <property type="entry name" value="Cdc48 domain 2-like"/>
    <property type="match status" value="1"/>
</dbReference>
<keyword evidence="3" id="KW-0547">Nucleotide-binding</keyword>
<proteinExistence type="inferred from homology"/>
<dbReference type="InterPro" id="IPR029067">
    <property type="entry name" value="CDC48_domain_2-like_sf"/>
</dbReference>
<feature type="domain" description="AAA+ ATPase" evidence="10">
    <location>
        <begin position="671"/>
        <end position="891"/>
    </location>
</feature>
<evidence type="ECO:0000256" key="1">
    <source>
        <dbReference type="ARBA" id="ARBA00004370"/>
    </source>
</evidence>
<sequence>MRLRLKPGLRHCFVALPSSFTHRLREDAAVSSGTVVLELQWTGLDGENCRAFVCWNGAVSGGTIRGSDAGNAEVLEMDEAFARCLGLGPMLAVHRNVQLRVQRALVVEFPRRVELEPCTPDDWELVELHAGYLEAEILRQIAVVYAGQTLPIWIHAHKLVQLRVVNVSSRAPQRLSTSTEVVVAPCLRAPPVAHAHPFPEDDAPPVFLASPPLRVQPQPARRQDWPFQAQTVIALHPSTYRAALRNPASAADQALARTSQRVRGRGKREGQKEGCGSLVTGFEEVGPRGGGGEAASDRALDDAGLHGAGNGKDAPCHGESAASLFSRGRLAALWKERPLSPLVPVPASPSSPAPSPSSPPVPCAVGLLLLSPSVLPGHVMLSQSLRRQLLLQAFDAVRLRLLTLAYDPPACPSHILLRPVQWIHAPPDALVPRRISKIPGDEPGMGEEEAFLAGGRGTGDLLPLALRPGKNLSQRRRAPPRSKQQPQDPSSEVDTTRTCALEEAGAVGQAVGAAFRAYLDTERAQTGSHGVFLADGALLLLSLPLPAPAATATGDSPAPRLLACVLSLPPTDEGRTTPVYIGLHGVPSTLRIGTVLPRAWMTEDHEEVYGVGGRGQLAANGGRGSPPRGGGGRRAGRLQGRWDEVQACLRHLAPVLDPRAAGLRVCVGIPPPGALLVHGARESGKTTLVHAVTAHVARSPWAVGTVWVPCLALRGLKMEAVLQALAGAMAQAAAKAPALLVLDDLDALCPAENEEAGEANVQAAEIAEAIGKMLEEGREETRVREEVMRVAAGGARRLWQAGPGAQGGREGATEVGVEPGAGQTMSPVAGDGKGENRIEAGTPSEAWVVLGAATVSCAVALVATVLDPTLLHASLRRPGGVEGLVEIPSLDAKAREAILAALLAQHSSNHSFPSSPTLGPSAPPSPAWPAPDRPMSVLPGVDVAELAARLEGCTSLDLEVLVTRILHAAVGRSLRELGDSASASTVDPRPAVLHADVTDALEGFSAASHRNARLSSSGTSWADVGGLEEIKNEVREILEMPVKFAPLYARLPTRLPTGLLLHGPPGCGKTLLAGAVARECGLNFISVKGPEVLDKFIGASEQAVRALFARATAAAPCLLFFDEFEALAPRRGSDNTGVTDRVVNQLLTFLDGVEGRTGVYVMGATSRPDLVDSALLRPGRLDRQLYLGFPDAGESLGILKALVRKMSLTPQATAALEKVALADGADLMTGADWQAMVSTAQLEAVHEKLAAMGTTKTGNGAGGEKESRQGGDGGEGVVVTAQHLWAAFAATRPSIPPAERAKLQAIYDKFRKSREGNYKVASATDDGKHLRTALK</sequence>
<comment type="subcellular location">
    <subcellularLocation>
        <location evidence="1">Membrane</location>
    </subcellularLocation>
</comment>
<dbReference type="Proteomes" id="UP000355283">
    <property type="component" value="Unassembled WGS sequence"/>
</dbReference>
<evidence type="ECO:0000256" key="4">
    <source>
        <dbReference type="ARBA" id="ARBA00022801"/>
    </source>
</evidence>
<evidence type="ECO:0000256" key="6">
    <source>
        <dbReference type="ARBA" id="ARBA00023136"/>
    </source>
</evidence>
<dbReference type="PROSITE" id="PS00674">
    <property type="entry name" value="AAA"/>
    <property type="match status" value="1"/>
</dbReference>
<feature type="region of interest" description="Disordered" evidence="9">
    <location>
        <begin position="800"/>
        <end position="831"/>
    </location>
</feature>
<dbReference type="Gene3D" id="3.40.50.300">
    <property type="entry name" value="P-loop containing nucleotide triphosphate hydrolases"/>
    <property type="match status" value="2"/>
</dbReference>
<dbReference type="SMART" id="SM00382">
    <property type="entry name" value="AAA"/>
    <property type="match status" value="2"/>
</dbReference>
<evidence type="ECO:0000313" key="12">
    <source>
        <dbReference type="Proteomes" id="UP000355283"/>
    </source>
</evidence>
<feature type="compositionally biased region" description="Polar residues" evidence="9">
    <location>
        <begin position="482"/>
        <end position="496"/>
    </location>
</feature>
<reference evidence="11 12" key="1">
    <citation type="submission" date="2019-01" db="EMBL/GenBank/DDBJ databases">
        <title>Nuclear Genome Assembly of the Microalgal Biofuel strain Nannochloropsis salina CCMP1776.</title>
        <authorList>
            <person name="Hovde B."/>
        </authorList>
    </citation>
    <scope>NUCLEOTIDE SEQUENCE [LARGE SCALE GENOMIC DNA]</scope>
    <source>
        <strain evidence="11 12">CCMP1776</strain>
    </source>
</reference>
<dbReference type="GO" id="GO:0005524">
    <property type="term" value="F:ATP binding"/>
    <property type="evidence" value="ECO:0007669"/>
    <property type="project" value="UniProtKB-KW"/>
</dbReference>
<evidence type="ECO:0000256" key="3">
    <source>
        <dbReference type="ARBA" id="ARBA00022741"/>
    </source>
</evidence>
<dbReference type="InterPro" id="IPR003959">
    <property type="entry name" value="ATPase_AAA_core"/>
</dbReference>
<protein>
    <recommendedName>
        <fullName evidence="8">Peroxisomal ATPase PEX1</fullName>
    </recommendedName>
    <alternativeName>
        <fullName evidence="7">Peroxin-1</fullName>
    </alternativeName>
</protein>
<feature type="region of interest" description="Disordered" evidence="9">
    <location>
        <begin position="470"/>
        <end position="496"/>
    </location>
</feature>
<organism evidence="11 12">
    <name type="scientific">Nannochloropsis salina CCMP1776</name>
    <dbReference type="NCBI Taxonomy" id="1027361"/>
    <lineage>
        <taxon>Eukaryota</taxon>
        <taxon>Sar</taxon>
        <taxon>Stramenopiles</taxon>
        <taxon>Ochrophyta</taxon>
        <taxon>Eustigmatophyceae</taxon>
        <taxon>Eustigmatales</taxon>
        <taxon>Monodopsidaceae</taxon>
        <taxon>Microchloropsis</taxon>
        <taxon>Microchloropsis salina</taxon>
    </lineage>
</organism>
<feature type="region of interest" description="Disordered" evidence="9">
    <location>
        <begin position="1253"/>
        <end position="1275"/>
    </location>
</feature>
<dbReference type="GO" id="GO:0016558">
    <property type="term" value="P:protein import into peroxisome matrix"/>
    <property type="evidence" value="ECO:0007669"/>
    <property type="project" value="TreeGrafter"/>
</dbReference>
<keyword evidence="12" id="KW-1185">Reference proteome</keyword>
<keyword evidence="4" id="KW-0378">Hydrolase</keyword>
<keyword evidence="6" id="KW-0472">Membrane</keyword>
<evidence type="ECO:0000256" key="2">
    <source>
        <dbReference type="ARBA" id="ARBA00006914"/>
    </source>
</evidence>
<dbReference type="GO" id="GO:0016887">
    <property type="term" value="F:ATP hydrolysis activity"/>
    <property type="evidence" value="ECO:0007669"/>
    <property type="project" value="InterPro"/>
</dbReference>
<evidence type="ECO:0000256" key="9">
    <source>
        <dbReference type="SAM" id="MobiDB-lite"/>
    </source>
</evidence>
<dbReference type="PANTHER" id="PTHR23077">
    <property type="entry name" value="AAA-FAMILY ATPASE"/>
    <property type="match status" value="1"/>
</dbReference>
<dbReference type="EMBL" id="SDOX01000017">
    <property type="protein sequence ID" value="TFJ84889.1"/>
    <property type="molecule type" value="Genomic_DNA"/>
</dbReference>
<dbReference type="PANTHER" id="PTHR23077:SF12">
    <property type="entry name" value="PEROXISOMAL ATPASE PEX1"/>
    <property type="match status" value="1"/>
</dbReference>
<dbReference type="GO" id="GO:0005778">
    <property type="term" value="C:peroxisomal membrane"/>
    <property type="evidence" value="ECO:0007669"/>
    <property type="project" value="TreeGrafter"/>
</dbReference>
<dbReference type="GO" id="GO:0005829">
    <property type="term" value="C:cytosol"/>
    <property type="evidence" value="ECO:0007669"/>
    <property type="project" value="TreeGrafter"/>
</dbReference>